<dbReference type="PANTHER" id="PTHR43384">
    <property type="entry name" value="SEPTUM SITE-DETERMINING PROTEIN MIND HOMOLOG, CHLOROPLASTIC-RELATED"/>
    <property type="match status" value="1"/>
</dbReference>
<evidence type="ECO:0000259" key="3">
    <source>
        <dbReference type="PROSITE" id="PS50110"/>
    </source>
</evidence>
<sequence length="387" mass="42098">MNVNLSTTSRSRILICSQDRDAVRTMDNIISSLAAFDTTVVSLDSLLQNKTFDADNFDAVIIDLGNGVALDNPRLAEVRGRFGKVPVVFVSDELTPERMRQLIKLDGTDWLPKPLQPRLLIDTVNTVTQRLKANANNVYAVLPCGGGAGATSVAIMLAYYLSRARKRNQPTVALFDLDFSSASTSAYLNTDSGYDLTDVLGKPERIDLEFIDIIKRKHQSGFSLFSFASPALMTNQDAAELVLRMLDIVTFQHDHTVVDLASCETLWSDNVLAAVNSAVIVTTNSVPALRRAKETLKRVSEIRGSGKGISLAINKVRGGLFSAGIKQKDVQRLFGDAPVTILPDEPDMMTEALNRGVLPLEVNARSRFCSKVQVLADAVALVAGSAR</sequence>
<keyword evidence="2" id="KW-0472">Membrane</keyword>
<protein>
    <submittedName>
        <fullName evidence="4">Pilus assembly protein CpaE</fullName>
    </submittedName>
</protein>
<dbReference type="Gene3D" id="3.40.50.300">
    <property type="entry name" value="P-loop containing nucleotide triphosphate hydrolases"/>
    <property type="match status" value="1"/>
</dbReference>
<feature type="transmembrane region" description="Helical" evidence="2">
    <location>
        <begin position="138"/>
        <end position="161"/>
    </location>
</feature>
<dbReference type="InterPro" id="IPR001789">
    <property type="entry name" value="Sig_transdc_resp-reg_receiver"/>
</dbReference>
<dbReference type="EMBL" id="JACHGI010000029">
    <property type="protein sequence ID" value="MBB6470393.1"/>
    <property type="molecule type" value="Genomic_DNA"/>
</dbReference>
<evidence type="ECO:0000256" key="2">
    <source>
        <dbReference type="SAM" id="Phobius"/>
    </source>
</evidence>
<organism evidence="4 5">
    <name type="scientific">Aminobacter carboxidus</name>
    <dbReference type="NCBI Taxonomy" id="376165"/>
    <lineage>
        <taxon>Bacteria</taxon>
        <taxon>Pseudomonadati</taxon>
        <taxon>Pseudomonadota</taxon>
        <taxon>Alphaproteobacteria</taxon>
        <taxon>Hyphomicrobiales</taxon>
        <taxon>Phyllobacteriaceae</taxon>
        <taxon>Aminobacter</taxon>
    </lineage>
</organism>
<keyword evidence="2" id="KW-0812">Transmembrane</keyword>
<dbReference type="InterPro" id="IPR050625">
    <property type="entry name" value="ParA/MinD_ATPase"/>
</dbReference>
<feature type="modified residue" description="4-aspartylphosphate" evidence="1">
    <location>
        <position position="63"/>
    </location>
</feature>
<accession>A0A8E2BFL8</accession>
<name>A0A8E2BFL8_9HYPH</name>
<evidence type="ECO:0000313" key="5">
    <source>
        <dbReference type="Proteomes" id="UP000532373"/>
    </source>
</evidence>
<dbReference type="GO" id="GO:0051782">
    <property type="term" value="P:negative regulation of cell division"/>
    <property type="evidence" value="ECO:0007669"/>
    <property type="project" value="TreeGrafter"/>
</dbReference>
<dbReference type="PANTHER" id="PTHR43384:SF13">
    <property type="entry name" value="SLR0110 PROTEIN"/>
    <property type="match status" value="1"/>
</dbReference>
<dbReference type="PROSITE" id="PS50110">
    <property type="entry name" value="RESPONSE_REGULATORY"/>
    <property type="match status" value="1"/>
</dbReference>
<dbReference type="GO" id="GO:0005524">
    <property type="term" value="F:ATP binding"/>
    <property type="evidence" value="ECO:0007669"/>
    <property type="project" value="TreeGrafter"/>
</dbReference>
<feature type="domain" description="Response regulatory" evidence="3">
    <location>
        <begin position="12"/>
        <end position="128"/>
    </location>
</feature>
<dbReference type="GO" id="GO:0005829">
    <property type="term" value="C:cytosol"/>
    <property type="evidence" value="ECO:0007669"/>
    <property type="project" value="TreeGrafter"/>
</dbReference>
<gene>
    <name evidence="4" type="ORF">HNQ96_006291</name>
</gene>
<evidence type="ECO:0000256" key="1">
    <source>
        <dbReference type="PROSITE-ProRule" id="PRU00169"/>
    </source>
</evidence>
<dbReference type="CDD" id="cd00156">
    <property type="entry name" value="REC"/>
    <property type="match status" value="1"/>
</dbReference>
<dbReference type="Gene3D" id="3.40.50.2300">
    <property type="match status" value="1"/>
</dbReference>
<dbReference type="GO" id="GO:0009898">
    <property type="term" value="C:cytoplasmic side of plasma membrane"/>
    <property type="evidence" value="ECO:0007669"/>
    <property type="project" value="TreeGrafter"/>
</dbReference>
<dbReference type="GO" id="GO:0016887">
    <property type="term" value="F:ATP hydrolysis activity"/>
    <property type="evidence" value="ECO:0007669"/>
    <property type="project" value="TreeGrafter"/>
</dbReference>
<dbReference type="SUPFAM" id="SSF52172">
    <property type="entry name" value="CheY-like"/>
    <property type="match status" value="1"/>
</dbReference>
<dbReference type="RefSeq" id="WP_184774558.1">
    <property type="nucleotide sequence ID" value="NZ_JACHGI010000029.1"/>
</dbReference>
<dbReference type="GO" id="GO:0000160">
    <property type="term" value="P:phosphorelay signal transduction system"/>
    <property type="evidence" value="ECO:0007669"/>
    <property type="project" value="InterPro"/>
</dbReference>
<keyword evidence="2" id="KW-1133">Transmembrane helix</keyword>
<proteinExistence type="predicted"/>
<comment type="caution">
    <text evidence="4">The sequence shown here is derived from an EMBL/GenBank/DDBJ whole genome shotgun (WGS) entry which is preliminary data.</text>
</comment>
<dbReference type="InterPro" id="IPR027417">
    <property type="entry name" value="P-loop_NTPase"/>
</dbReference>
<reference evidence="4 5" key="1">
    <citation type="submission" date="2020-08" db="EMBL/GenBank/DDBJ databases">
        <title>Genomic Encyclopedia of Type Strains, Phase IV (KMG-IV): sequencing the most valuable type-strain genomes for metagenomic binning, comparative biology and taxonomic classification.</title>
        <authorList>
            <person name="Goeker M."/>
        </authorList>
    </citation>
    <scope>NUCLEOTIDE SEQUENCE [LARGE SCALE GENOMIC DNA]</scope>
    <source>
        <strain evidence="4 5">DSM 17454</strain>
    </source>
</reference>
<dbReference type="InterPro" id="IPR011006">
    <property type="entry name" value="CheY-like_superfamily"/>
</dbReference>
<dbReference type="Proteomes" id="UP000532373">
    <property type="component" value="Unassembled WGS sequence"/>
</dbReference>
<keyword evidence="1" id="KW-0597">Phosphoprotein</keyword>
<dbReference type="SUPFAM" id="SSF52540">
    <property type="entry name" value="P-loop containing nucleoside triphosphate hydrolases"/>
    <property type="match status" value="1"/>
</dbReference>
<evidence type="ECO:0000313" key="4">
    <source>
        <dbReference type="EMBL" id="MBB6470393.1"/>
    </source>
</evidence>
<dbReference type="AlphaFoldDB" id="A0A8E2BFL8"/>